<feature type="compositionally biased region" description="Low complexity" evidence="3">
    <location>
        <begin position="129"/>
        <end position="138"/>
    </location>
</feature>
<keyword evidence="4" id="KW-0812">Transmembrane</keyword>
<dbReference type="SUPFAM" id="SSF56112">
    <property type="entry name" value="Protein kinase-like (PK-like)"/>
    <property type="match status" value="1"/>
</dbReference>
<dbReference type="OrthoDB" id="4062651at2759"/>
<evidence type="ECO:0000313" key="5">
    <source>
        <dbReference type="EMBL" id="KAJ8425685.1"/>
    </source>
</evidence>
<keyword evidence="4" id="KW-1133">Transmembrane helix</keyword>
<keyword evidence="4" id="KW-0472">Membrane</keyword>
<dbReference type="GO" id="GO:0004674">
    <property type="term" value="F:protein serine/threonine kinase activity"/>
    <property type="evidence" value="ECO:0007669"/>
    <property type="project" value="TreeGrafter"/>
</dbReference>
<feature type="transmembrane region" description="Helical" evidence="4">
    <location>
        <begin position="235"/>
        <end position="256"/>
    </location>
</feature>
<dbReference type="InterPro" id="IPR011009">
    <property type="entry name" value="Kinase-like_dom_sf"/>
</dbReference>
<proteinExistence type="predicted"/>
<protein>
    <submittedName>
        <fullName evidence="5">Uncharacterized protein</fullName>
    </submittedName>
</protein>
<gene>
    <name evidence="5" type="ORF">Cgig2_026207</name>
</gene>
<organism evidence="5 6">
    <name type="scientific">Carnegiea gigantea</name>
    <dbReference type="NCBI Taxonomy" id="171969"/>
    <lineage>
        <taxon>Eukaryota</taxon>
        <taxon>Viridiplantae</taxon>
        <taxon>Streptophyta</taxon>
        <taxon>Embryophyta</taxon>
        <taxon>Tracheophyta</taxon>
        <taxon>Spermatophyta</taxon>
        <taxon>Magnoliopsida</taxon>
        <taxon>eudicotyledons</taxon>
        <taxon>Gunneridae</taxon>
        <taxon>Pentapetalae</taxon>
        <taxon>Caryophyllales</taxon>
        <taxon>Cactineae</taxon>
        <taxon>Cactaceae</taxon>
        <taxon>Cactoideae</taxon>
        <taxon>Echinocereeae</taxon>
        <taxon>Carnegiea</taxon>
    </lineage>
</organism>
<reference evidence="5" key="1">
    <citation type="submission" date="2022-04" db="EMBL/GenBank/DDBJ databases">
        <title>Carnegiea gigantea Genome sequencing and assembly v2.</title>
        <authorList>
            <person name="Copetti D."/>
            <person name="Sanderson M.J."/>
            <person name="Burquez A."/>
            <person name="Wojciechowski M.F."/>
        </authorList>
    </citation>
    <scope>NUCLEOTIDE SEQUENCE</scope>
    <source>
        <strain evidence="5">SGP5-SGP5p</strain>
        <tissue evidence="5">Aerial part</tissue>
    </source>
</reference>
<dbReference type="GO" id="GO:0005886">
    <property type="term" value="C:plasma membrane"/>
    <property type="evidence" value="ECO:0007669"/>
    <property type="project" value="TreeGrafter"/>
</dbReference>
<keyword evidence="6" id="KW-1185">Reference proteome</keyword>
<evidence type="ECO:0000256" key="2">
    <source>
        <dbReference type="ARBA" id="ARBA00022840"/>
    </source>
</evidence>
<keyword evidence="2" id="KW-0067">ATP-binding</keyword>
<keyword evidence="1" id="KW-0547">Nucleotide-binding</keyword>
<evidence type="ECO:0000256" key="3">
    <source>
        <dbReference type="SAM" id="MobiDB-lite"/>
    </source>
</evidence>
<dbReference type="InterPro" id="IPR045274">
    <property type="entry name" value="WAK-like"/>
</dbReference>
<comment type="caution">
    <text evidence="5">The sequence shown here is derived from an EMBL/GenBank/DDBJ whole genome shotgun (WGS) entry which is preliminary data.</text>
</comment>
<dbReference type="EMBL" id="JAKOGI010001424">
    <property type="protein sequence ID" value="KAJ8425685.1"/>
    <property type="molecule type" value="Genomic_DNA"/>
</dbReference>
<dbReference type="GO" id="GO:0007166">
    <property type="term" value="P:cell surface receptor signaling pathway"/>
    <property type="evidence" value="ECO:0007669"/>
    <property type="project" value="InterPro"/>
</dbReference>
<dbReference type="AlphaFoldDB" id="A0A9Q1GV36"/>
<dbReference type="Gene3D" id="3.30.200.20">
    <property type="entry name" value="Phosphorylase Kinase, domain 1"/>
    <property type="match status" value="1"/>
</dbReference>
<evidence type="ECO:0000256" key="4">
    <source>
        <dbReference type="SAM" id="Phobius"/>
    </source>
</evidence>
<sequence>MVENERIDRNASQIRNHYNDILKKLKAWEWLIGGTSVGVDYNTGLRRGVGGFKYFRERVLANFDKMKAVFHGMRQVKWAFTLRWLLREAKQIEKNNNVASDLEEHMGDSDEANEDVPNEEVQFIGPAESRSSPRSVHTSSRKHRSSGDSRRQKRELLDLLERDAQVRNVLCCAPHDTDAPTNKFAVCRSAKHDGYCYYTTSYQGNAYLPDGCKDIDDHDDYYYDTVKNPWLNRGLILGLSIGIGLPLLLTVVYWFHRYVKRMMELKQKVKYYKRNGGLLLQQEISCKENVVEKARIFSVSELEKATDSFNKNRTLGQGGQGTVYKGMMADGKIVAVKNQRRWMKASLNNLLMKWLSFLNLHDILDTRVVNEENKEEFMAVAKLARQCLKMNGRHRPTKKGVAMELDGIRSLRVKNSTQSSYAKTNEVHVSPEVRLALLVGLGVGDNGFVLNMGFVFMPLSEGGLRACMHQHPIQHYGVGISLPRFKADSTIVSSSAAAAEPRSSDFAPKFAVESIVVAPPLVLSLRLPWLSSVVFEPV</sequence>
<feature type="region of interest" description="Disordered" evidence="3">
    <location>
        <begin position="124"/>
        <end position="152"/>
    </location>
</feature>
<evidence type="ECO:0000313" key="6">
    <source>
        <dbReference type="Proteomes" id="UP001153076"/>
    </source>
</evidence>
<name>A0A9Q1GV36_9CARY</name>
<evidence type="ECO:0000256" key="1">
    <source>
        <dbReference type="ARBA" id="ARBA00022741"/>
    </source>
</evidence>
<dbReference type="PANTHER" id="PTHR27005">
    <property type="entry name" value="WALL-ASSOCIATED RECEPTOR KINASE-LIKE 21"/>
    <property type="match status" value="1"/>
</dbReference>
<dbReference type="PANTHER" id="PTHR27005:SF515">
    <property type="entry name" value="WALL-ASSOCIATED RECEPTOR KINASE-LIKE 10-RELATED"/>
    <property type="match status" value="1"/>
</dbReference>
<dbReference type="Proteomes" id="UP001153076">
    <property type="component" value="Unassembled WGS sequence"/>
</dbReference>
<accession>A0A9Q1GV36</accession>
<dbReference type="GO" id="GO:0005524">
    <property type="term" value="F:ATP binding"/>
    <property type="evidence" value="ECO:0007669"/>
    <property type="project" value="UniProtKB-KW"/>
</dbReference>